<sequence length="70" mass="7312">MEEDFNSAPTAVILVRHRIWRWGSMAAEGSVPAPADGGLTADFDEATGSAKGVGWPFTDCSREGSRTAGG</sequence>
<dbReference type="Proteomes" id="UP001165135">
    <property type="component" value="Unassembled WGS sequence"/>
</dbReference>
<name>A0A9W6RB18_9ACTN</name>
<accession>A0A9W6RB18</accession>
<gene>
    <name evidence="1" type="ORF">Airi01_005950</name>
</gene>
<proteinExistence type="predicted"/>
<evidence type="ECO:0000313" key="1">
    <source>
        <dbReference type="EMBL" id="GLY72328.1"/>
    </source>
</evidence>
<organism evidence="1 2">
    <name type="scientific">Actinoallomurus iriomotensis</name>
    <dbReference type="NCBI Taxonomy" id="478107"/>
    <lineage>
        <taxon>Bacteria</taxon>
        <taxon>Bacillati</taxon>
        <taxon>Actinomycetota</taxon>
        <taxon>Actinomycetes</taxon>
        <taxon>Streptosporangiales</taxon>
        <taxon>Thermomonosporaceae</taxon>
        <taxon>Actinoallomurus</taxon>
    </lineage>
</organism>
<protein>
    <submittedName>
        <fullName evidence="1">Uncharacterized protein</fullName>
    </submittedName>
</protein>
<reference evidence="1" key="1">
    <citation type="submission" date="2023-03" db="EMBL/GenBank/DDBJ databases">
        <title>Actinoallomurus iriomotensis NBRC 103681.</title>
        <authorList>
            <person name="Ichikawa N."/>
            <person name="Sato H."/>
            <person name="Tonouchi N."/>
        </authorList>
    </citation>
    <scope>NUCLEOTIDE SEQUENCE</scope>
    <source>
        <strain evidence="1">NBRC 103681</strain>
    </source>
</reference>
<evidence type="ECO:0000313" key="2">
    <source>
        <dbReference type="Proteomes" id="UP001165135"/>
    </source>
</evidence>
<dbReference type="EMBL" id="BSTJ01000001">
    <property type="protein sequence ID" value="GLY72328.1"/>
    <property type="molecule type" value="Genomic_DNA"/>
</dbReference>
<comment type="caution">
    <text evidence="1">The sequence shown here is derived from an EMBL/GenBank/DDBJ whole genome shotgun (WGS) entry which is preliminary data.</text>
</comment>
<dbReference type="AlphaFoldDB" id="A0A9W6RB18"/>